<feature type="transmembrane region" description="Helical" evidence="5">
    <location>
        <begin position="60"/>
        <end position="85"/>
    </location>
</feature>
<protein>
    <recommendedName>
        <fullName evidence="6">G-protein coupled receptors family 1 profile domain-containing protein</fullName>
    </recommendedName>
</protein>
<keyword evidence="9" id="KW-1185">Reference proteome</keyword>
<name>A0A814FIW6_9BILA</name>
<keyword evidence="2 5" id="KW-0812">Transmembrane</keyword>
<comment type="caution">
    <text evidence="7">The sequence shown here is derived from an EMBL/GenBank/DDBJ whole genome shotgun (WGS) entry which is preliminary data.</text>
</comment>
<gene>
    <name evidence="7" type="ORF">GPM918_LOCUS12730</name>
    <name evidence="8" type="ORF">SRO942_LOCUS12730</name>
</gene>
<accession>A0A814FIW6</accession>
<evidence type="ECO:0000256" key="5">
    <source>
        <dbReference type="SAM" id="Phobius"/>
    </source>
</evidence>
<feature type="transmembrane region" description="Helical" evidence="5">
    <location>
        <begin position="144"/>
        <end position="164"/>
    </location>
</feature>
<reference evidence="7" key="1">
    <citation type="submission" date="2021-02" db="EMBL/GenBank/DDBJ databases">
        <authorList>
            <person name="Nowell W R."/>
        </authorList>
    </citation>
    <scope>NUCLEOTIDE SEQUENCE</scope>
</reference>
<dbReference type="Proteomes" id="UP000681722">
    <property type="component" value="Unassembled WGS sequence"/>
</dbReference>
<feature type="transmembrane region" description="Helical" evidence="5">
    <location>
        <begin position="105"/>
        <end position="124"/>
    </location>
</feature>
<dbReference type="EMBL" id="CAJOBC010002823">
    <property type="protein sequence ID" value="CAF3753223.1"/>
    <property type="molecule type" value="Genomic_DNA"/>
</dbReference>
<evidence type="ECO:0000313" key="9">
    <source>
        <dbReference type="Proteomes" id="UP000663829"/>
    </source>
</evidence>
<dbReference type="Gene3D" id="1.20.1070.10">
    <property type="entry name" value="Rhodopsin 7-helix transmembrane proteins"/>
    <property type="match status" value="1"/>
</dbReference>
<evidence type="ECO:0000313" key="8">
    <source>
        <dbReference type="EMBL" id="CAF3753223.1"/>
    </source>
</evidence>
<comment type="subcellular location">
    <subcellularLocation>
        <location evidence="1">Membrane</location>
    </subcellularLocation>
</comment>
<feature type="transmembrane region" description="Helical" evidence="5">
    <location>
        <begin position="270"/>
        <end position="290"/>
    </location>
</feature>
<dbReference type="GO" id="GO:0016020">
    <property type="term" value="C:membrane"/>
    <property type="evidence" value="ECO:0007669"/>
    <property type="project" value="UniProtKB-SubCell"/>
</dbReference>
<feature type="transmembrane region" description="Helical" evidence="5">
    <location>
        <begin position="232"/>
        <end position="258"/>
    </location>
</feature>
<evidence type="ECO:0000256" key="1">
    <source>
        <dbReference type="ARBA" id="ARBA00004370"/>
    </source>
</evidence>
<evidence type="ECO:0000259" key="6">
    <source>
        <dbReference type="PROSITE" id="PS50262"/>
    </source>
</evidence>
<evidence type="ECO:0000256" key="2">
    <source>
        <dbReference type="ARBA" id="ARBA00022692"/>
    </source>
</evidence>
<keyword evidence="4 5" id="KW-0472">Membrane</keyword>
<organism evidence="7 9">
    <name type="scientific">Didymodactylos carnosus</name>
    <dbReference type="NCBI Taxonomy" id="1234261"/>
    <lineage>
        <taxon>Eukaryota</taxon>
        <taxon>Metazoa</taxon>
        <taxon>Spiralia</taxon>
        <taxon>Gnathifera</taxon>
        <taxon>Rotifera</taxon>
        <taxon>Eurotatoria</taxon>
        <taxon>Bdelloidea</taxon>
        <taxon>Philodinida</taxon>
        <taxon>Philodinidae</taxon>
        <taxon>Didymodactylos</taxon>
    </lineage>
</organism>
<dbReference type="OrthoDB" id="10051317at2759"/>
<evidence type="ECO:0000256" key="4">
    <source>
        <dbReference type="ARBA" id="ARBA00023136"/>
    </source>
</evidence>
<sequence>MFVENSTNATKTSLLWFKTLINLSTLFGIIIAIIVSLFTILLVVVSYCRRRYNAQNSVSMLLTCNTCLTVFCSCLMLFYMNFASISGDWHLSSLYFFQQWCIGRGYLLFVFINAIYLSYCLQAFFRLCRIAFYKCKYLQMFRNYLLFILVQWSLSFLLILPMRIRRFIVYLPNEFYCQVPMTNLKAIVFSILGVYFIPLCLICIIYIWIIVYIRRQSIIHIRRQQNIRDSRILKRICFIISILLALGIPSIIFVILFTITVRLHSMAYRIGWFTISLSLVFIALSSVYLIPQVSMISLYNYLTAIITSISYGNSASQTSNASYMRITLRTLQRSSNSNIKSDSNHHTSEQL</sequence>
<dbReference type="EMBL" id="CAJNOQ010002823">
    <property type="protein sequence ID" value="CAF0980662.1"/>
    <property type="molecule type" value="Genomic_DNA"/>
</dbReference>
<proteinExistence type="predicted"/>
<feature type="transmembrane region" description="Helical" evidence="5">
    <location>
        <begin position="20"/>
        <end position="48"/>
    </location>
</feature>
<dbReference type="AlphaFoldDB" id="A0A814FIW6"/>
<dbReference type="SUPFAM" id="SSF81321">
    <property type="entry name" value="Family A G protein-coupled receptor-like"/>
    <property type="match status" value="1"/>
</dbReference>
<evidence type="ECO:0000313" key="7">
    <source>
        <dbReference type="EMBL" id="CAF0980662.1"/>
    </source>
</evidence>
<feature type="transmembrane region" description="Helical" evidence="5">
    <location>
        <begin position="184"/>
        <end position="211"/>
    </location>
</feature>
<dbReference type="Proteomes" id="UP000663829">
    <property type="component" value="Unassembled WGS sequence"/>
</dbReference>
<dbReference type="PROSITE" id="PS50262">
    <property type="entry name" value="G_PROTEIN_RECEP_F1_2"/>
    <property type="match status" value="1"/>
</dbReference>
<feature type="domain" description="G-protein coupled receptors family 1 profile" evidence="6">
    <location>
        <begin position="38"/>
        <end position="311"/>
    </location>
</feature>
<keyword evidence="3 5" id="KW-1133">Transmembrane helix</keyword>
<dbReference type="InterPro" id="IPR017452">
    <property type="entry name" value="GPCR_Rhodpsn_7TM"/>
</dbReference>
<evidence type="ECO:0000256" key="3">
    <source>
        <dbReference type="ARBA" id="ARBA00022989"/>
    </source>
</evidence>